<dbReference type="EMBL" id="JAVRHN010000008">
    <property type="protein sequence ID" value="MDT0687014.1"/>
    <property type="molecule type" value="Genomic_DNA"/>
</dbReference>
<feature type="domain" description="eCIS core" evidence="2">
    <location>
        <begin position="195"/>
        <end position="271"/>
    </location>
</feature>
<feature type="compositionally biased region" description="Polar residues" evidence="1">
    <location>
        <begin position="1"/>
        <end position="12"/>
    </location>
</feature>
<dbReference type="Gene3D" id="3.60.15.10">
    <property type="entry name" value="Ribonuclease Z/Hydroxyacylglutathione hydrolase-like"/>
    <property type="match status" value="1"/>
</dbReference>
<dbReference type="SUPFAM" id="SSF56281">
    <property type="entry name" value="Metallo-hydrolase/oxidoreductase"/>
    <property type="match status" value="1"/>
</dbReference>
<evidence type="ECO:0000313" key="3">
    <source>
        <dbReference type="EMBL" id="MDT0687014.1"/>
    </source>
</evidence>
<feature type="compositionally biased region" description="Polar residues" evidence="1">
    <location>
        <begin position="1257"/>
        <end position="1267"/>
    </location>
</feature>
<comment type="caution">
    <text evidence="3">The sequence shown here is derived from an EMBL/GenBank/DDBJ whole genome shotgun (WGS) entry which is preliminary data.</text>
</comment>
<reference evidence="3 4" key="1">
    <citation type="submission" date="2023-09" db="EMBL/GenBank/DDBJ databases">
        <authorList>
            <person name="Rey-Velasco X."/>
        </authorList>
    </citation>
    <scope>NUCLEOTIDE SEQUENCE [LARGE SCALE GENOMIC DNA]</scope>
    <source>
        <strain evidence="3 4">F225</strain>
    </source>
</reference>
<evidence type="ECO:0000313" key="4">
    <source>
        <dbReference type="Proteomes" id="UP001253848"/>
    </source>
</evidence>
<organism evidence="3 4">
    <name type="scientific">Autumnicola psychrophila</name>
    <dbReference type="NCBI Taxonomy" id="3075592"/>
    <lineage>
        <taxon>Bacteria</taxon>
        <taxon>Pseudomonadati</taxon>
        <taxon>Bacteroidota</taxon>
        <taxon>Flavobacteriia</taxon>
        <taxon>Flavobacteriales</taxon>
        <taxon>Flavobacteriaceae</taxon>
        <taxon>Autumnicola</taxon>
    </lineage>
</organism>
<evidence type="ECO:0000259" key="2">
    <source>
        <dbReference type="Pfam" id="PF13699"/>
    </source>
</evidence>
<gene>
    <name evidence="3" type="ORF">RM541_11620</name>
</gene>
<evidence type="ECO:0000256" key="1">
    <source>
        <dbReference type="SAM" id="MobiDB-lite"/>
    </source>
</evidence>
<dbReference type="InterPro" id="IPR025295">
    <property type="entry name" value="eCIS_core_dom"/>
</dbReference>
<proteinExistence type="predicted"/>
<dbReference type="InterPro" id="IPR036866">
    <property type="entry name" value="RibonucZ/Hydroxyglut_hydro"/>
</dbReference>
<dbReference type="RefSeq" id="WP_311500319.1">
    <property type="nucleotide sequence ID" value="NZ_JAVRHN010000008.1"/>
</dbReference>
<accession>A0ABU3DU83</accession>
<name>A0ABU3DU83_9FLAO</name>
<dbReference type="Proteomes" id="UP001253848">
    <property type="component" value="Unassembled WGS sequence"/>
</dbReference>
<feature type="region of interest" description="Disordered" evidence="1">
    <location>
        <begin position="1"/>
        <end position="56"/>
    </location>
</feature>
<keyword evidence="4" id="KW-1185">Reference proteome</keyword>
<dbReference type="Pfam" id="PF13699">
    <property type="entry name" value="eCIS_core"/>
    <property type="match status" value="1"/>
</dbReference>
<feature type="compositionally biased region" description="Polar residues" evidence="1">
    <location>
        <begin position="34"/>
        <end position="48"/>
    </location>
</feature>
<sequence length="1267" mass="141189">MQVAETKTSSAANKVIQKKRQPFFNKEGQDSFFPKSSSHENSFFSPKTIQPKLTIGQPNDKYEVEADAMADKVVQRLTTRDVQAKNRIAVQAKPLAASITPLIQKKCTACEQGAEKPGIEEEDIVQESPLELQRKPIFESNANPSDDENNIQRKCEACDKEEEGKLQTKAEGSGGKRTTASLESRLKSTKGGGSALPEDIRTQMESSFGINFSGVRIHTNNSSVQMNKELNAQAITHGSDIYFNTGKYDPETTTGKHLLAHELTHTVQQGESIQKKEVPQIQRVPATDEEKLVIRTALANLGVRIDDEDAQVIHDHYPDGITPERRIVFVQIGGENYTAIARLSSVRLGAVVAIPGGAEIFVFEIGKGRAILLSSIGGQSIMLDAGAGGAVRSNSTAARRLATFVNNLTTSGLAAVPRMIKLSHMDADHYNAVSSVLNLPQMGAAVVEVTRQQLIQAMSSGTWNTMNVQIAPGQSIVQLNVTGTGIDVRKSIVGNMELTEFRSRGAHAALNTPGAKTFNKNNTSPVTVMRDLRNNSTYLFTGDVEGRLLNEVVNMVGENAMRRILGGGARNLTGVEFPHHGGAVNRGPDVAGMTRFLRLLFESSNGRTNFFTQTSQNFSTSESASIRYLDTAQIPVERIMDNPGETTGVRQISRGVNNRIVLNGNQIASVIAMGNTNSSTIMEAYQLRDRILNNSDTLKAMESTFRLVPGQGANLSSALGSARSEIETHKGSLSNRLNTFWGELATAAQTTGMRASANTAQLSTEVNNIQTTIRSVNLEGIENSIALIRDGINLMGRVFLNTLEMQQAIRERNLAGMNTLKTEQRQLVRQLMRDARVELGATEYNRQLRSAWRSTRAEWNRNYVQRVAKRMGISEAQSRKIAFRSQLAINLSRQMQLNNLARRAQEGQLGGTAPVAMRSRVGAGILAAIELLRIGFEFYDSYQAAEESSVQREREERIQGLREVYWWEEMGIRPQIKLIGETFWGNPVTLNISSEEAYRIINEEIPESQRPDYKKVVVDNVYDSDLKTVIAQFYIRFMTMTDWIEAMGNPELNDRRTRGSSNIWFLKEPDGTWRLKLWNSAENEYMLYRKNVIDQPLNKLLNHLSRVQDDSFNELKTEHAEEGTFTISDTAWFGVDRNAFVYNSYGNPQEIDFEGFRPTFVKRHTTDFAYRVRGQMALVQAANAETYRRLARYYWVVESRQTYIDNSGVHHSYSINPNFNGYAYVPNEDLIQKDAPTIQRKELKDTETASNLPPGVQRNSTSELAEL</sequence>
<feature type="region of interest" description="Disordered" evidence="1">
    <location>
        <begin position="1243"/>
        <end position="1267"/>
    </location>
</feature>
<feature type="region of interest" description="Disordered" evidence="1">
    <location>
        <begin position="160"/>
        <end position="197"/>
    </location>
</feature>
<protein>
    <submittedName>
        <fullName evidence="3">DUF4157 domain-containing protein</fullName>
    </submittedName>
</protein>